<name>A0ABY8P1E3_9GAMM</name>
<evidence type="ECO:0000313" key="2">
    <source>
        <dbReference type="EMBL" id="WGO83009.1"/>
    </source>
</evidence>
<feature type="transmembrane region" description="Helical" evidence="1">
    <location>
        <begin position="83"/>
        <end position="110"/>
    </location>
</feature>
<keyword evidence="1" id="KW-1133">Transmembrane helix</keyword>
<keyword evidence="1" id="KW-0812">Transmembrane</keyword>
<organism evidence="2 3">
    <name type="scientific">Arsenophonus apicola</name>
    <dbReference type="NCBI Taxonomy" id="2879119"/>
    <lineage>
        <taxon>Bacteria</taxon>
        <taxon>Pseudomonadati</taxon>
        <taxon>Pseudomonadota</taxon>
        <taxon>Gammaproteobacteria</taxon>
        <taxon>Enterobacterales</taxon>
        <taxon>Morganellaceae</taxon>
        <taxon>Arsenophonus</taxon>
    </lineage>
</organism>
<evidence type="ECO:0000256" key="1">
    <source>
        <dbReference type="SAM" id="Phobius"/>
    </source>
</evidence>
<protein>
    <submittedName>
        <fullName evidence="2">Ribonuclease G</fullName>
    </submittedName>
</protein>
<sequence>MENQIQKKMMPEEIKGWNWGAFMFSIFWGFGNRTYWPLLCIIPLFNFIWMFVCGFKGNEWAWCNGNYSDVRTFKLVQDTWNRAGLAAFIISLIFIILYFLFFSVFAIFYFTSPDYGHVQAG</sequence>
<dbReference type="Proteomes" id="UP001231859">
    <property type="component" value="Chromosome"/>
</dbReference>
<feature type="transmembrane region" description="Helical" evidence="1">
    <location>
        <begin position="36"/>
        <end position="55"/>
    </location>
</feature>
<gene>
    <name evidence="2" type="ORF">QG404_11745</name>
</gene>
<evidence type="ECO:0000313" key="3">
    <source>
        <dbReference type="Proteomes" id="UP001231859"/>
    </source>
</evidence>
<proteinExistence type="predicted"/>
<keyword evidence="3" id="KW-1185">Reference proteome</keyword>
<accession>A0ABY8P1E3</accession>
<reference evidence="2 3" key="1">
    <citation type="submission" date="2023-04" db="EMBL/GenBank/DDBJ databases">
        <title>Genome dynamics across the evolutionary transition to endosymbiosis.</title>
        <authorList>
            <person name="Siozios S."/>
            <person name="Nadal-Jimenez P."/>
            <person name="Azagi T."/>
            <person name="Sprong H."/>
            <person name="Frost C.L."/>
            <person name="Parratt S.R."/>
            <person name="Taylor G."/>
            <person name="Brettell L."/>
            <person name="Lew K.C."/>
            <person name="Croft L."/>
            <person name="King K.C."/>
            <person name="Brockhurst M.A."/>
            <person name="Hypsa V."/>
            <person name="Novakova E."/>
            <person name="Darby A.C."/>
            <person name="Hurst G.D.D."/>
        </authorList>
    </citation>
    <scope>NUCLEOTIDE SEQUENCE [LARGE SCALE GENOMIC DNA]</scope>
    <source>
        <strain evidence="3">aApi_AU</strain>
    </source>
</reference>
<dbReference type="EMBL" id="CP123759">
    <property type="protein sequence ID" value="WGO83009.1"/>
    <property type="molecule type" value="Genomic_DNA"/>
</dbReference>
<keyword evidence="1" id="KW-0472">Membrane</keyword>
<dbReference type="RefSeq" id="WP_280937686.1">
    <property type="nucleotide sequence ID" value="NZ_CP123759.1"/>
</dbReference>